<dbReference type="NCBIfam" id="NF033452">
    <property type="entry name" value="BREX_1_MTaseX"/>
    <property type="match status" value="1"/>
</dbReference>
<protein>
    <recommendedName>
        <fullName evidence="1">site-specific DNA-methyltransferase (adenine-specific)</fullName>
        <ecNumber evidence="1">2.1.1.72</ecNumber>
    </recommendedName>
</protein>
<dbReference type="Proteomes" id="UP000030647">
    <property type="component" value="Unassembled WGS sequence"/>
</dbReference>
<name>U4TQ40_9LACO</name>
<evidence type="ECO:0000256" key="2">
    <source>
        <dbReference type="ARBA" id="ARBA00022603"/>
    </source>
</evidence>
<dbReference type="EC" id="2.1.1.72" evidence="1"/>
<keyword evidence="3" id="KW-0808">Transferase</keyword>
<evidence type="ECO:0000313" key="7">
    <source>
        <dbReference type="EMBL" id="ERL63647.1"/>
    </source>
</evidence>
<dbReference type="PANTHER" id="PTHR33841:SF1">
    <property type="entry name" value="DNA METHYLTRANSFERASE A"/>
    <property type="match status" value="1"/>
</dbReference>
<dbReference type="InterPro" id="IPR002052">
    <property type="entry name" value="DNA_methylase_N6_adenine_CS"/>
</dbReference>
<feature type="domain" description="Type II methyltransferase M.TaqI-like" evidence="6">
    <location>
        <begin position="159"/>
        <end position="376"/>
    </location>
</feature>
<keyword evidence="2" id="KW-0489">Methyltransferase</keyword>
<dbReference type="Gene3D" id="3.40.50.150">
    <property type="entry name" value="Vaccinia Virus protein VP39"/>
    <property type="match status" value="1"/>
</dbReference>
<dbReference type="PROSITE" id="PS00092">
    <property type="entry name" value="N6_MTASE"/>
    <property type="match status" value="1"/>
</dbReference>
<evidence type="ECO:0000256" key="1">
    <source>
        <dbReference type="ARBA" id="ARBA00011900"/>
    </source>
</evidence>
<dbReference type="InterPro" id="IPR050953">
    <property type="entry name" value="N4_N6_ade-DNA_methylase"/>
</dbReference>
<organism evidence="7 8">
    <name type="scientific">Schleiferilactobacillus shenzhenensis LY-73</name>
    <dbReference type="NCBI Taxonomy" id="1231336"/>
    <lineage>
        <taxon>Bacteria</taxon>
        <taxon>Bacillati</taxon>
        <taxon>Bacillota</taxon>
        <taxon>Bacilli</taxon>
        <taxon>Lactobacillales</taxon>
        <taxon>Lactobacillaceae</taxon>
        <taxon>Schleiferilactobacillus</taxon>
    </lineage>
</organism>
<keyword evidence="8" id="KW-1185">Reference proteome</keyword>
<reference evidence="8" key="1">
    <citation type="journal article" date="2013" name="Genome Announc.">
        <title>Whole-Genome Sequencing of Lactobacillus shenzhenensis Strain LY-73T.</title>
        <authorList>
            <person name="Lin Z."/>
            <person name="Liu Z."/>
            <person name="Yang R."/>
            <person name="Zou Y."/>
            <person name="Wan D."/>
            <person name="Chen J."/>
            <person name="Guo M."/>
            <person name="Zhao J."/>
            <person name="Fang C."/>
            <person name="Yang R."/>
            <person name="Liu F."/>
        </authorList>
    </citation>
    <scope>NUCLEOTIDE SEQUENCE [LARGE SCALE GENOMIC DNA]</scope>
    <source>
        <strain evidence="8">LY-73</strain>
    </source>
</reference>
<gene>
    <name evidence="7" type="ORF">L248_2487</name>
</gene>
<dbReference type="GO" id="GO:0009007">
    <property type="term" value="F:site-specific DNA-methyltransferase (adenine-specific) activity"/>
    <property type="evidence" value="ECO:0007669"/>
    <property type="project" value="UniProtKB-EC"/>
</dbReference>
<dbReference type="GO" id="GO:0003676">
    <property type="term" value="F:nucleic acid binding"/>
    <property type="evidence" value="ECO:0007669"/>
    <property type="project" value="InterPro"/>
</dbReference>
<dbReference type="eggNOG" id="COG1002">
    <property type="taxonomic scope" value="Bacteria"/>
</dbReference>
<dbReference type="eggNOG" id="COG0286">
    <property type="taxonomic scope" value="Bacteria"/>
</dbReference>
<dbReference type="STRING" id="1231336.L248_2487"/>
<dbReference type="SUPFAM" id="SSF53335">
    <property type="entry name" value="S-adenosyl-L-methionine-dependent methyltransferases"/>
    <property type="match status" value="1"/>
</dbReference>
<accession>U4TQ40</accession>
<evidence type="ECO:0000256" key="5">
    <source>
        <dbReference type="ARBA" id="ARBA00047942"/>
    </source>
</evidence>
<comment type="catalytic activity">
    <reaction evidence="5">
        <text>a 2'-deoxyadenosine in DNA + S-adenosyl-L-methionine = an N(6)-methyl-2'-deoxyadenosine in DNA + S-adenosyl-L-homocysteine + H(+)</text>
        <dbReference type="Rhea" id="RHEA:15197"/>
        <dbReference type="Rhea" id="RHEA-COMP:12418"/>
        <dbReference type="Rhea" id="RHEA-COMP:12419"/>
        <dbReference type="ChEBI" id="CHEBI:15378"/>
        <dbReference type="ChEBI" id="CHEBI:57856"/>
        <dbReference type="ChEBI" id="CHEBI:59789"/>
        <dbReference type="ChEBI" id="CHEBI:90615"/>
        <dbReference type="ChEBI" id="CHEBI:90616"/>
        <dbReference type="EC" id="2.1.1.72"/>
    </reaction>
</comment>
<evidence type="ECO:0000313" key="8">
    <source>
        <dbReference type="Proteomes" id="UP000030647"/>
    </source>
</evidence>
<dbReference type="GO" id="GO:0006304">
    <property type="term" value="P:DNA modification"/>
    <property type="evidence" value="ECO:0007669"/>
    <property type="project" value="InterPro"/>
</dbReference>
<keyword evidence="4" id="KW-0949">S-adenosyl-L-methionine</keyword>
<proteinExistence type="predicted"/>
<dbReference type="InterPro" id="IPR047939">
    <property type="entry name" value="BREX_1_PglX"/>
</dbReference>
<evidence type="ECO:0000259" key="6">
    <source>
        <dbReference type="Pfam" id="PF07669"/>
    </source>
</evidence>
<dbReference type="PANTHER" id="PTHR33841">
    <property type="entry name" value="DNA METHYLTRANSFERASE YEEA-RELATED"/>
    <property type="match status" value="1"/>
</dbReference>
<dbReference type="EMBL" id="KI271626">
    <property type="protein sequence ID" value="ERL63647.1"/>
    <property type="molecule type" value="Genomic_DNA"/>
</dbReference>
<dbReference type="GO" id="GO:0032259">
    <property type="term" value="P:methylation"/>
    <property type="evidence" value="ECO:0007669"/>
    <property type="project" value="UniProtKB-KW"/>
</dbReference>
<evidence type="ECO:0000256" key="3">
    <source>
        <dbReference type="ARBA" id="ARBA00022679"/>
    </source>
</evidence>
<dbReference type="InterPro" id="IPR029063">
    <property type="entry name" value="SAM-dependent_MTases_sf"/>
</dbReference>
<evidence type="ECO:0000256" key="4">
    <source>
        <dbReference type="ARBA" id="ARBA00022691"/>
    </source>
</evidence>
<dbReference type="PRINTS" id="PR00507">
    <property type="entry name" value="N12N6MTFRASE"/>
</dbReference>
<dbReference type="HOGENOM" id="CLU_007510_2_0_9"/>
<dbReference type="AlphaFoldDB" id="U4TQ40"/>
<dbReference type="InterPro" id="IPR011639">
    <property type="entry name" value="MethylTrfase_TaqI-like_dom"/>
</dbReference>
<sequence>MEKEGQVEIIGWLYQYYDEEAKNDAVGQPKSHKYDPQELAAATQLFTPDWIVKYMVDNSLGKLWIHAQMARHPKSTEAALADHFGWSYYMADAEQNVETNHLISVADKPLADLAPQDIRLLDPSMGSGHILVYAFDVFMKIYLDEGYGKRDAAREIVQHNLSGLDIDHRAQQLAYFALMMKLRQFDRNALTDSIVPRVFRIPATTDFPKDNWESLIEDFSSEQKGTATHLMTAFNYGDQFGSLIDTTKIGADSLRSLAERLALNKYNQMYFKVAQVLEVMVHVAILLSEKQDIIVTNPPYLGSARLNKQFSDFVKSNYPSAKVDLFAMFLEKMTGSLKPGGYSALVTMQSWMFLSSFEKLRIELLDKYALSNLMHMENGVMGIAFGTAVSIFRNVKAPAFVGTYHQMKFPDVKEGAPAKLPVPGNRYNRTNQANFEEIPGSPIAYWASQQLIDDFRVGTPLGNLVDARHGVTTGDNNMFIRQWFEVSIDQCNFHANNSRVALESGSKWFPYNKGGAFRKWYGNYDYVVNWYNDGHEMQTYRRKDGKVHSITPSKEFYFREAITWSDVTSGLFAARYRESGSIHDVTGMSAFGKTGRTDLFQLLGLLNSKVTNYVFKIVNPTIHLQIGNFSTLPVLNGQDVQPIVLQNVNLTRIDWDASETSWAFKTQPVLLGIAEHKAFAQHKIHKWLEGARAKWGKFRDKIRQRFYSVPKLCQISELGGL</sequence>
<dbReference type="Pfam" id="PF07669">
    <property type="entry name" value="Eco57I"/>
    <property type="match status" value="1"/>
</dbReference>